<evidence type="ECO:0000313" key="1">
    <source>
        <dbReference type="EMBL" id="KAF0037854.1"/>
    </source>
</evidence>
<accession>A0A6A4T3Q8</accession>
<evidence type="ECO:0000313" key="2">
    <source>
        <dbReference type="Proteomes" id="UP000438429"/>
    </source>
</evidence>
<dbReference type="AlphaFoldDB" id="A0A6A4T3Q8"/>
<proteinExistence type="predicted"/>
<reference evidence="1 2" key="1">
    <citation type="submission" date="2019-06" db="EMBL/GenBank/DDBJ databases">
        <title>Draft genomes of female and male turbot (Scophthalmus maximus).</title>
        <authorList>
            <person name="Xu H."/>
            <person name="Xu X.-W."/>
            <person name="Shao C."/>
            <person name="Chen S."/>
        </authorList>
    </citation>
    <scope>NUCLEOTIDE SEQUENCE [LARGE SCALE GENOMIC DNA]</scope>
    <source>
        <strain evidence="1">Ysfricsl-2016a</strain>
        <tissue evidence="1">Blood</tissue>
    </source>
</reference>
<protein>
    <submittedName>
        <fullName evidence="1">Uncharacterized protein</fullName>
    </submittedName>
</protein>
<gene>
    <name evidence="1" type="ORF">F2P81_010728</name>
</gene>
<dbReference type="Proteomes" id="UP000438429">
    <property type="component" value="Unassembled WGS sequence"/>
</dbReference>
<organism evidence="1 2">
    <name type="scientific">Scophthalmus maximus</name>
    <name type="common">Turbot</name>
    <name type="synonym">Psetta maxima</name>
    <dbReference type="NCBI Taxonomy" id="52904"/>
    <lineage>
        <taxon>Eukaryota</taxon>
        <taxon>Metazoa</taxon>
        <taxon>Chordata</taxon>
        <taxon>Craniata</taxon>
        <taxon>Vertebrata</taxon>
        <taxon>Euteleostomi</taxon>
        <taxon>Actinopterygii</taxon>
        <taxon>Neopterygii</taxon>
        <taxon>Teleostei</taxon>
        <taxon>Neoteleostei</taxon>
        <taxon>Acanthomorphata</taxon>
        <taxon>Carangaria</taxon>
        <taxon>Pleuronectiformes</taxon>
        <taxon>Pleuronectoidei</taxon>
        <taxon>Scophthalmidae</taxon>
        <taxon>Scophthalmus</taxon>
    </lineage>
</organism>
<name>A0A6A4T3Q8_SCOMX</name>
<comment type="caution">
    <text evidence="1">The sequence shown here is derived from an EMBL/GenBank/DDBJ whole genome shotgun (WGS) entry which is preliminary data.</text>
</comment>
<sequence length="123" mass="13582">MSLPTYRLAFSPADLPTAETSMTTLRVTEGDIVQICTDRHIAFCSGNANDLLNLKTSVGVVRSLEEEHMDYSFSSSFFTLSVNHEFFPADKLRLPGASTARRSLAMGAVWELNNGGVFFSERL</sequence>
<dbReference type="EMBL" id="VEVO01000009">
    <property type="protein sequence ID" value="KAF0037854.1"/>
    <property type="molecule type" value="Genomic_DNA"/>
</dbReference>